<dbReference type="SMART" id="SM00028">
    <property type="entry name" value="TPR"/>
    <property type="match status" value="6"/>
</dbReference>
<keyword evidence="9" id="KW-0732">Signal</keyword>
<sequence length="637" mass="74055">MKPNLLSFLFFYCILLLISNNTNFCFAQTTNSSYQIFDKNSRKKWTIEKRQSELNNALKFAKKVKDTEYIIKSYRLKNALFKATKEYDSANYYSYKLLDFGTQIKDSLTIIRAYKYLADNYNTMDSVNLAIDFYDKGYTLSTKLNQVPDQLRALQYTAMLQRKIGLSFEAEETLSKAIALIDEQSKKEDYTVNLIGIYVELGILYKERQAYEQALVYYKNGFDLVENKGYKSTFLNNIGNLYLDMQDYDNALENFNASLDIAEQLKDSLKIARVMCNIGVVKYHLNDRTSVQDIEKSLEIREKMNYLLGMYSSYYKLAKAYQHFNQTNKAKQNANEALKIATNLKIGEEQLETLKLLIDLGNTSHINSYLHLRDSLEQIESSSKHKYMSLKYNYQKEHEIAKENELKYLANKIELQEQHARKIMSRWGLVIGVIIAILVFLLIQNHHKRKFLAQIYDTEKRIAKQVHDEVANDIYHTMNKIQSHTIDEETALSDLDKIYQKTRDISKSNNDIDIDDHFSETLEELIVSYKKEGILLITTGISNIKWERCNKEKLIVLYRVIQELMTNMSKHSKASRVRVSFHQKGHKIAIDYMDNGIGTDFSKKSGLKNMENRISTVGGSIKFESNNNEGFKASLIL</sequence>
<accession>A0ABQ5MJ90</accession>
<dbReference type="Proteomes" id="UP001143543">
    <property type="component" value="Unassembled WGS sequence"/>
</dbReference>
<dbReference type="Pfam" id="PF13181">
    <property type="entry name" value="TPR_8"/>
    <property type="match status" value="1"/>
</dbReference>
<dbReference type="InterPro" id="IPR011990">
    <property type="entry name" value="TPR-like_helical_dom_sf"/>
</dbReference>
<feature type="coiled-coil region" evidence="7">
    <location>
        <begin position="245"/>
        <end position="272"/>
    </location>
</feature>
<keyword evidence="8" id="KW-0472">Membrane</keyword>
<evidence type="ECO:0000259" key="10">
    <source>
        <dbReference type="Pfam" id="PF02518"/>
    </source>
</evidence>
<evidence type="ECO:0000313" key="12">
    <source>
        <dbReference type="Proteomes" id="UP001143543"/>
    </source>
</evidence>
<evidence type="ECO:0000256" key="9">
    <source>
        <dbReference type="SAM" id="SignalP"/>
    </source>
</evidence>
<dbReference type="PROSITE" id="PS50005">
    <property type="entry name" value="TPR"/>
    <property type="match status" value="2"/>
</dbReference>
<dbReference type="PANTHER" id="PTHR46630">
    <property type="entry name" value="TETRATRICOPEPTIDE REPEAT PROTEIN 29"/>
    <property type="match status" value="1"/>
</dbReference>
<dbReference type="SUPFAM" id="SSF48452">
    <property type="entry name" value="TPR-like"/>
    <property type="match status" value="2"/>
</dbReference>
<feature type="transmembrane region" description="Helical" evidence="8">
    <location>
        <begin position="424"/>
        <end position="443"/>
    </location>
</feature>
<gene>
    <name evidence="11" type="ORF">Y10_18420</name>
</gene>
<keyword evidence="8" id="KW-1133">Transmembrane helix</keyword>
<evidence type="ECO:0000256" key="4">
    <source>
        <dbReference type="ARBA" id="ARBA00022803"/>
    </source>
</evidence>
<evidence type="ECO:0000256" key="8">
    <source>
        <dbReference type="SAM" id="Phobius"/>
    </source>
</evidence>
<evidence type="ECO:0000256" key="7">
    <source>
        <dbReference type="SAM" id="Coils"/>
    </source>
</evidence>
<keyword evidence="8" id="KW-0812">Transmembrane</keyword>
<feature type="repeat" description="TPR" evidence="6">
    <location>
        <begin position="195"/>
        <end position="228"/>
    </location>
</feature>
<dbReference type="SUPFAM" id="SSF55874">
    <property type="entry name" value="ATPase domain of HSP90 chaperone/DNA topoisomerase II/histidine kinase"/>
    <property type="match status" value="1"/>
</dbReference>
<feature type="chain" id="PRO_5046889416" description="Histidine kinase/HSP90-like ATPase domain-containing protein" evidence="9">
    <location>
        <begin position="28"/>
        <end position="637"/>
    </location>
</feature>
<keyword evidence="2" id="KW-0963">Cytoplasm</keyword>
<proteinExistence type="inferred from homology"/>
<evidence type="ECO:0000256" key="1">
    <source>
        <dbReference type="ARBA" id="ARBA00004496"/>
    </source>
</evidence>
<dbReference type="RefSeq" id="WP_281765107.1">
    <property type="nucleotide sequence ID" value="NZ_BRVO01000002.1"/>
</dbReference>
<comment type="caution">
    <text evidence="11">The sequence shown here is derived from an EMBL/GenBank/DDBJ whole genome shotgun (WGS) entry which is preliminary data.</text>
</comment>
<evidence type="ECO:0000313" key="11">
    <source>
        <dbReference type="EMBL" id="GLB49474.1"/>
    </source>
</evidence>
<dbReference type="InterPro" id="IPR036890">
    <property type="entry name" value="HATPase_C_sf"/>
</dbReference>
<dbReference type="InterPro" id="IPR019734">
    <property type="entry name" value="TPR_rpt"/>
</dbReference>
<dbReference type="CDD" id="cd16917">
    <property type="entry name" value="HATPase_UhpB-NarQ-NarX-like"/>
    <property type="match status" value="1"/>
</dbReference>
<evidence type="ECO:0000256" key="2">
    <source>
        <dbReference type="ARBA" id="ARBA00022490"/>
    </source>
</evidence>
<keyword evidence="3" id="KW-0677">Repeat</keyword>
<organism evidence="11 12">
    <name type="scientific">Neptunitalea lumnitzerae</name>
    <dbReference type="NCBI Taxonomy" id="2965509"/>
    <lineage>
        <taxon>Bacteria</taxon>
        <taxon>Pseudomonadati</taxon>
        <taxon>Bacteroidota</taxon>
        <taxon>Flavobacteriia</taxon>
        <taxon>Flavobacteriales</taxon>
        <taxon>Flavobacteriaceae</taxon>
        <taxon>Neptunitalea</taxon>
    </lineage>
</organism>
<name>A0ABQ5MJ90_9FLAO</name>
<keyword evidence="4 6" id="KW-0802">TPR repeat</keyword>
<dbReference type="PANTHER" id="PTHR46630:SF1">
    <property type="entry name" value="TETRATRICOPEPTIDE REPEAT PROTEIN 29"/>
    <property type="match status" value="1"/>
</dbReference>
<dbReference type="Gene3D" id="3.30.565.10">
    <property type="entry name" value="Histidine kinase-like ATPase, C-terminal domain"/>
    <property type="match status" value="1"/>
</dbReference>
<dbReference type="InterPro" id="IPR003594">
    <property type="entry name" value="HATPase_dom"/>
</dbReference>
<dbReference type="InterPro" id="IPR051476">
    <property type="entry name" value="Bac_ResReg_Asp_Phosphatase"/>
</dbReference>
<evidence type="ECO:0000256" key="6">
    <source>
        <dbReference type="PROSITE-ProRule" id="PRU00339"/>
    </source>
</evidence>
<dbReference type="Pfam" id="PF13424">
    <property type="entry name" value="TPR_12"/>
    <property type="match status" value="1"/>
</dbReference>
<feature type="signal peptide" evidence="9">
    <location>
        <begin position="1"/>
        <end position="27"/>
    </location>
</feature>
<evidence type="ECO:0000256" key="3">
    <source>
        <dbReference type="ARBA" id="ARBA00022737"/>
    </source>
</evidence>
<dbReference type="EMBL" id="BRVO01000002">
    <property type="protein sequence ID" value="GLB49474.1"/>
    <property type="molecule type" value="Genomic_DNA"/>
</dbReference>
<reference evidence="11" key="1">
    <citation type="submission" date="2022-07" db="EMBL/GenBank/DDBJ databases">
        <title>Taxonomy of Novel Oxalotrophic and Methylotrophic Bacteria.</title>
        <authorList>
            <person name="Sahin N."/>
            <person name="Tani A."/>
        </authorList>
    </citation>
    <scope>NUCLEOTIDE SEQUENCE</scope>
    <source>
        <strain evidence="11">Y10</strain>
    </source>
</reference>
<dbReference type="Gene3D" id="1.25.40.10">
    <property type="entry name" value="Tetratricopeptide repeat domain"/>
    <property type="match status" value="2"/>
</dbReference>
<evidence type="ECO:0000256" key="5">
    <source>
        <dbReference type="ARBA" id="ARBA00038253"/>
    </source>
</evidence>
<protein>
    <recommendedName>
        <fullName evidence="10">Histidine kinase/HSP90-like ATPase domain-containing protein</fullName>
    </recommendedName>
</protein>
<feature type="repeat" description="TPR" evidence="6">
    <location>
        <begin position="232"/>
        <end position="265"/>
    </location>
</feature>
<comment type="similarity">
    <text evidence="5">Belongs to the Rap family.</text>
</comment>
<dbReference type="Pfam" id="PF02518">
    <property type="entry name" value="HATPase_c"/>
    <property type="match status" value="1"/>
</dbReference>
<keyword evidence="7" id="KW-0175">Coiled coil</keyword>
<comment type="subcellular location">
    <subcellularLocation>
        <location evidence="1">Cytoplasm</location>
    </subcellularLocation>
</comment>
<keyword evidence="12" id="KW-1185">Reference proteome</keyword>
<feature type="domain" description="Histidine kinase/HSP90-like ATPase" evidence="10">
    <location>
        <begin position="556"/>
        <end position="634"/>
    </location>
</feature>